<evidence type="ECO:0000313" key="2">
    <source>
        <dbReference type="Proteomes" id="UP000324222"/>
    </source>
</evidence>
<dbReference type="Proteomes" id="UP000324222">
    <property type="component" value="Unassembled WGS sequence"/>
</dbReference>
<comment type="caution">
    <text evidence="1">The sequence shown here is derived from an EMBL/GenBank/DDBJ whole genome shotgun (WGS) entry which is preliminary data.</text>
</comment>
<protein>
    <submittedName>
        <fullName evidence="1">Uncharacterized protein</fullName>
    </submittedName>
</protein>
<evidence type="ECO:0000313" key="1">
    <source>
        <dbReference type="EMBL" id="MPC48516.1"/>
    </source>
</evidence>
<reference evidence="1 2" key="1">
    <citation type="submission" date="2019-05" db="EMBL/GenBank/DDBJ databases">
        <title>Another draft genome of Portunus trituberculatus and its Hox gene families provides insights of decapod evolution.</title>
        <authorList>
            <person name="Jeong J.-H."/>
            <person name="Song I."/>
            <person name="Kim S."/>
            <person name="Choi T."/>
            <person name="Kim D."/>
            <person name="Ryu S."/>
            <person name="Kim W."/>
        </authorList>
    </citation>
    <scope>NUCLEOTIDE SEQUENCE [LARGE SCALE GENOMIC DNA]</scope>
    <source>
        <tissue evidence="1">Muscle</tissue>
    </source>
</reference>
<sequence>MSSVFASGVGAAGVELTIPKGDAAQWKSDQFLYVEEHGQQIVDNLHSEPSHSLEPPAGTLAREVQGRLPFRMRQAHEASHPNHLLNISKVFQTQRVTLNLALKVHASLAARHADRHVTSRVLRSACEEIAVCDSSPKEKLI</sequence>
<accession>A0A5B7FSN9</accession>
<organism evidence="1 2">
    <name type="scientific">Portunus trituberculatus</name>
    <name type="common">Swimming crab</name>
    <name type="synonym">Neptunus trituberculatus</name>
    <dbReference type="NCBI Taxonomy" id="210409"/>
    <lineage>
        <taxon>Eukaryota</taxon>
        <taxon>Metazoa</taxon>
        <taxon>Ecdysozoa</taxon>
        <taxon>Arthropoda</taxon>
        <taxon>Crustacea</taxon>
        <taxon>Multicrustacea</taxon>
        <taxon>Malacostraca</taxon>
        <taxon>Eumalacostraca</taxon>
        <taxon>Eucarida</taxon>
        <taxon>Decapoda</taxon>
        <taxon>Pleocyemata</taxon>
        <taxon>Brachyura</taxon>
        <taxon>Eubrachyura</taxon>
        <taxon>Portunoidea</taxon>
        <taxon>Portunidae</taxon>
        <taxon>Portuninae</taxon>
        <taxon>Portunus</taxon>
    </lineage>
</organism>
<dbReference type="AlphaFoldDB" id="A0A5B7FSN9"/>
<keyword evidence="2" id="KW-1185">Reference proteome</keyword>
<gene>
    <name evidence="1" type="ORF">E2C01_042290</name>
</gene>
<proteinExistence type="predicted"/>
<dbReference type="EMBL" id="VSRR010008324">
    <property type="protein sequence ID" value="MPC48516.1"/>
    <property type="molecule type" value="Genomic_DNA"/>
</dbReference>
<name>A0A5B7FSN9_PORTR</name>